<dbReference type="InterPro" id="IPR002109">
    <property type="entry name" value="Glutaredoxin"/>
</dbReference>
<evidence type="ECO:0000256" key="5">
    <source>
        <dbReference type="SAM" id="MobiDB-lite"/>
    </source>
</evidence>
<feature type="compositionally biased region" description="Low complexity" evidence="5">
    <location>
        <begin position="10"/>
        <end position="21"/>
    </location>
</feature>
<dbReference type="InterPro" id="IPR036249">
    <property type="entry name" value="Thioredoxin-like_sf"/>
</dbReference>
<evidence type="ECO:0000259" key="6">
    <source>
        <dbReference type="Pfam" id="PF00462"/>
    </source>
</evidence>
<dbReference type="GO" id="GO:0015038">
    <property type="term" value="F:glutathione disulfide oxidoreductase activity"/>
    <property type="evidence" value="ECO:0007669"/>
    <property type="project" value="TreeGrafter"/>
</dbReference>
<dbReference type="PRINTS" id="PR00160">
    <property type="entry name" value="GLUTAREDOXIN"/>
</dbReference>
<dbReference type="InterPro" id="IPR011899">
    <property type="entry name" value="Glutaredoxin_euk/vir"/>
</dbReference>
<dbReference type="EMBL" id="HBEF01009266">
    <property type="protein sequence ID" value="CAD8333714.1"/>
    <property type="molecule type" value="Transcribed_RNA"/>
</dbReference>
<dbReference type="GO" id="GO:0034599">
    <property type="term" value="P:cellular response to oxidative stress"/>
    <property type="evidence" value="ECO:0007669"/>
    <property type="project" value="TreeGrafter"/>
</dbReference>
<dbReference type="PANTHER" id="PTHR45694:SF18">
    <property type="entry name" value="GLUTAREDOXIN-1-RELATED"/>
    <property type="match status" value="1"/>
</dbReference>
<accession>A0A7R9WUC6</accession>
<evidence type="ECO:0000256" key="3">
    <source>
        <dbReference type="ARBA" id="ARBA00023157"/>
    </source>
</evidence>
<keyword evidence="2" id="KW-0249">Electron transport</keyword>
<dbReference type="PROSITE" id="PS00195">
    <property type="entry name" value="GLUTAREDOXIN_1"/>
    <property type="match status" value="1"/>
</dbReference>
<keyword evidence="3" id="KW-1015">Disulfide bond</keyword>
<proteinExistence type="predicted"/>
<dbReference type="GO" id="GO:0005737">
    <property type="term" value="C:cytoplasm"/>
    <property type="evidence" value="ECO:0007669"/>
    <property type="project" value="TreeGrafter"/>
</dbReference>
<evidence type="ECO:0000256" key="2">
    <source>
        <dbReference type="ARBA" id="ARBA00022982"/>
    </source>
</evidence>
<dbReference type="PROSITE" id="PS51354">
    <property type="entry name" value="GLUTAREDOXIN_2"/>
    <property type="match status" value="1"/>
</dbReference>
<dbReference type="PANTHER" id="PTHR45694">
    <property type="entry name" value="GLUTAREDOXIN 2"/>
    <property type="match status" value="1"/>
</dbReference>
<dbReference type="AlphaFoldDB" id="A0A7R9WUC6"/>
<feature type="region of interest" description="Disordered" evidence="5">
    <location>
        <begin position="1"/>
        <end position="30"/>
    </location>
</feature>
<keyword evidence="1" id="KW-0813">Transport</keyword>
<gene>
    <name evidence="7" type="ORF">CAUS1442_LOCUS5816</name>
</gene>
<keyword evidence="4" id="KW-0676">Redox-active center</keyword>
<dbReference type="InterPro" id="IPR011767">
    <property type="entry name" value="GLR_AS"/>
</dbReference>
<sequence length="133" mass="14789">MFCPRKKSSSKSTAAATATATDSDNGNSPTDLKAFIETEVGQHQVVIFAKSYCPYCHRTEDLFEQKPELKDADIVIHHLDERQDGPELQDQLHTMTGQRTVPNVWINGSFLGGNDDTQRAYSNGKLQGMLSKM</sequence>
<dbReference type="SUPFAM" id="SSF52833">
    <property type="entry name" value="Thioredoxin-like"/>
    <property type="match status" value="1"/>
</dbReference>
<dbReference type="CDD" id="cd03419">
    <property type="entry name" value="GRX_GRXh_1_2_like"/>
    <property type="match status" value="1"/>
</dbReference>
<dbReference type="NCBIfam" id="TIGR02180">
    <property type="entry name" value="GRX_euk"/>
    <property type="match status" value="1"/>
</dbReference>
<dbReference type="Pfam" id="PF00462">
    <property type="entry name" value="Glutaredoxin"/>
    <property type="match status" value="1"/>
</dbReference>
<organism evidence="7">
    <name type="scientific">Craspedostauros australis</name>
    <dbReference type="NCBI Taxonomy" id="1486917"/>
    <lineage>
        <taxon>Eukaryota</taxon>
        <taxon>Sar</taxon>
        <taxon>Stramenopiles</taxon>
        <taxon>Ochrophyta</taxon>
        <taxon>Bacillariophyta</taxon>
        <taxon>Bacillariophyceae</taxon>
        <taxon>Bacillariophycidae</taxon>
        <taxon>Naviculales</taxon>
        <taxon>Naviculaceae</taxon>
        <taxon>Craspedostauros</taxon>
    </lineage>
</organism>
<evidence type="ECO:0000256" key="4">
    <source>
        <dbReference type="ARBA" id="ARBA00023284"/>
    </source>
</evidence>
<protein>
    <recommendedName>
        <fullName evidence="6">Glutaredoxin domain-containing protein</fullName>
    </recommendedName>
</protein>
<name>A0A7R9WUC6_9STRA</name>
<dbReference type="InterPro" id="IPR014025">
    <property type="entry name" value="Glutaredoxin_subgr"/>
</dbReference>
<evidence type="ECO:0000313" key="7">
    <source>
        <dbReference type="EMBL" id="CAD8333714.1"/>
    </source>
</evidence>
<feature type="domain" description="Glutaredoxin" evidence="6">
    <location>
        <begin position="45"/>
        <end position="110"/>
    </location>
</feature>
<dbReference type="Gene3D" id="3.40.30.10">
    <property type="entry name" value="Glutaredoxin"/>
    <property type="match status" value="1"/>
</dbReference>
<evidence type="ECO:0000256" key="1">
    <source>
        <dbReference type="ARBA" id="ARBA00022448"/>
    </source>
</evidence>
<reference evidence="7" key="1">
    <citation type="submission" date="2021-01" db="EMBL/GenBank/DDBJ databases">
        <authorList>
            <person name="Corre E."/>
            <person name="Pelletier E."/>
            <person name="Niang G."/>
            <person name="Scheremetjew M."/>
            <person name="Finn R."/>
            <person name="Kale V."/>
            <person name="Holt S."/>
            <person name="Cochrane G."/>
            <person name="Meng A."/>
            <person name="Brown T."/>
            <person name="Cohen L."/>
        </authorList>
    </citation>
    <scope>NUCLEOTIDE SEQUENCE</scope>
    <source>
        <strain evidence="7">CCMP3328</strain>
    </source>
</reference>